<dbReference type="EMBL" id="VYDA01000255">
    <property type="protein sequence ID" value="MYH61465.1"/>
    <property type="molecule type" value="Genomic_DNA"/>
</dbReference>
<accession>A0A6B1G2I5</accession>
<evidence type="ECO:0000313" key="1">
    <source>
        <dbReference type="EMBL" id="MYH61465.1"/>
    </source>
</evidence>
<proteinExistence type="predicted"/>
<reference evidence="1" key="1">
    <citation type="submission" date="2019-09" db="EMBL/GenBank/DDBJ databases">
        <title>Characterisation of the sponge microbiome using genome-centric metagenomics.</title>
        <authorList>
            <person name="Engelberts J.P."/>
            <person name="Robbins S.J."/>
            <person name="De Goeij J.M."/>
            <person name="Aranda M."/>
            <person name="Bell S.C."/>
            <person name="Webster N.S."/>
        </authorList>
    </citation>
    <scope>NUCLEOTIDE SEQUENCE</scope>
    <source>
        <strain evidence="1">SB0675_bin_29</strain>
    </source>
</reference>
<dbReference type="Gene3D" id="2.40.370.10">
    <property type="entry name" value="AttH-like domain"/>
    <property type="match status" value="1"/>
</dbReference>
<protein>
    <submittedName>
        <fullName evidence="1">Lipocalin family protein</fullName>
    </submittedName>
</protein>
<dbReference type="SUPFAM" id="SSF159245">
    <property type="entry name" value="AttH-like"/>
    <property type="match status" value="1"/>
</dbReference>
<dbReference type="InterPro" id="IPR023374">
    <property type="entry name" value="AttH-like_dom_sf"/>
</dbReference>
<sequence length="59" mass="6464">FPQHGIDLTIHPQIDDQEMDVTFSYYEGATVVRGTMNGAPVAGRGYVELTGYAEGGFQR</sequence>
<gene>
    <name evidence="1" type="ORF">F4148_06765</name>
</gene>
<feature type="non-terminal residue" evidence="1">
    <location>
        <position position="1"/>
    </location>
</feature>
<comment type="caution">
    <text evidence="1">The sequence shown here is derived from an EMBL/GenBank/DDBJ whole genome shotgun (WGS) entry which is preliminary data.</text>
</comment>
<dbReference type="Pfam" id="PF17186">
    <property type="entry name" value="Lipocalin_9"/>
    <property type="match status" value="1"/>
</dbReference>
<dbReference type="AlphaFoldDB" id="A0A6B1G2I5"/>
<name>A0A6B1G2I5_9CHLR</name>
<organism evidence="1">
    <name type="scientific">Caldilineaceae bacterium SB0675_bin_29</name>
    <dbReference type="NCBI Taxonomy" id="2605266"/>
    <lineage>
        <taxon>Bacteria</taxon>
        <taxon>Bacillati</taxon>
        <taxon>Chloroflexota</taxon>
        <taxon>Caldilineae</taxon>
        <taxon>Caldilineales</taxon>
        <taxon>Caldilineaceae</taxon>
    </lineage>
</organism>